<feature type="chain" id="PRO_5046001785" evidence="1">
    <location>
        <begin position="19"/>
        <end position="205"/>
    </location>
</feature>
<dbReference type="PANTHER" id="PTHR11102:SF160">
    <property type="entry name" value="ERAD-ASSOCIATED E3 UBIQUITIN-PROTEIN LIGASE COMPONENT HRD3"/>
    <property type="match status" value="1"/>
</dbReference>
<dbReference type="InterPro" id="IPR050767">
    <property type="entry name" value="Sel1_AlgK"/>
</dbReference>
<evidence type="ECO:0000313" key="3">
    <source>
        <dbReference type="Proteomes" id="UP001310248"/>
    </source>
</evidence>
<dbReference type="Pfam" id="PF08238">
    <property type="entry name" value="Sel1"/>
    <property type="match status" value="4"/>
</dbReference>
<organism evidence="2 3">
    <name type="scientific">Agarivorans aestuarii</name>
    <dbReference type="NCBI Taxonomy" id="1563703"/>
    <lineage>
        <taxon>Bacteria</taxon>
        <taxon>Pseudomonadati</taxon>
        <taxon>Pseudomonadota</taxon>
        <taxon>Gammaproteobacteria</taxon>
        <taxon>Alteromonadales</taxon>
        <taxon>Alteromonadaceae</taxon>
        <taxon>Agarivorans</taxon>
    </lineage>
</organism>
<evidence type="ECO:0000256" key="1">
    <source>
        <dbReference type="SAM" id="SignalP"/>
    </source>
</evidence>
<dbReference type="SUPFAM" id="SSF81901">
    <property type="entry name" value="HCP-like"/>
    <property type="match status" value="1"/>
</dbReference>
<comment type="caution">
    <text evidence="2">The sequence shown here is derived from an EMBL/GenBank/DDBJ whole genome shotgun (WGS) entry which is preliminary data.</text>
</comment>
<dbReference type="Gene3D" id="1.25.40.10">
    <property type="entry name" value="Tetratricopeptide repeat domain"/>
    <property type="match status" value="1"/>
</dbReference>
<evidence type="ECO:0000313" key="2">
    <source>
        <dbReference type="EMBL" id="MEE1673622.1"/>
    </source>
</evidence>
<gene>
    <name evidence="2" type="ORF">SNR37_003048</name>
</gene>
<proteinExistence type="predicted"/>
<keyword evidence="1" id="KW-0732">Signal</keyword>
<dbReference type="RefSeq" id="WP_329774880.1">
    <property type="nucleotide sequence ID" value="NZ_JAYDYW010000005.1"/>
</dbReference>
<dbReference type="Proteomes" id="UP001310248">
    <property type="component" value="Unassembled WGS sequence"/>
</dbReference>
<dbReference type="PANTHER" id="PTHR11102">
    <property type="entry name" value="SEL-1-LIKE PROTEIN"/>
    <property type="match status" value="1"/>
</dbReference>
<dbReference type="SMART" id="SM00671">
    <property type="entry name" value="SEL1"/>
    <property type="match status" value="4"/>
</dbReference>
<reference evidence="2 3" key="2">
    <citation type="submission" date="2023-12" db="EMBL/GenBank/DDBJ databases">
        <authorList>
            <consortium name="Cladostephus spongiosus"/>
            <person name="Lorente B."/>
            <person name="Cabral C."/>
            <person name="Frias J."/>
            <person name="Faria J."/>
            <person name="Toubarro D."/>
        </authorList>
    </citation>
    <scope>NUCLEOTIDE SEQUENCE [LARGE SCALE GENOMIC DNA]</scope>
    <source>
        <strain evidence="2 3">ZMCS4</strain>
    </source>
</reference>
<dbReference type="EMBL" id="JAYDYW010000005">
    <property type="protein sequence ID" value="MEE1673622.1"/>
    <property type="molecule type" value="Genomic_DNA"/>
</dbReference>
<keyword evidence="3" id="KW-1185">Reference proteome</keyword>
<dbReference type="InterPro" id="IPR006597">
    <property type="entry name" value="Sel1-like"/>
</dbReference>
<name>A0ABU7G2Y6_9ALTE</name>
<accession>A0ABU7G2Y6</accession>
<reference evidence="3" key="1">
    <citation type="submission" date="2023-07" db="EMBL/GenBank/DDBJ databases">
        <title>Draft genome sequence of Agarivorans aestuarii strain ZMCS4, a CAZymes producing bacteria isolated from the marine brown algae Clodostephus spongiosus.</title>
        <authorList>
            <person name="Lorente B."/>
            <person name="Cabral C."/>
            <person name="Frias J."/>
            <person name="Faria J."/>
            <person name="Toubarro D."/>
        </authorList>
    </citation>
    <scope>NUCLEOTIDE SEQUENCE [LARGE SCALE GENOMIC DNA]</scope>
    <source>
        <strain evidence="3">ZMCS4</strain>
    </source>
</reference>
<feature type="signal peptide" evidence="1">
    <location>
        <begin position="1"/>
        <end position="18"/>
    </location>
</feature>
<sequence length="205" mass="23379">MKNLFGLLFVFFSLSLSANDFELVKKKAEIGDSASQLQLGITYEYAYKNHQEALYWYLKAAEQGLSGAQFLLGVKYYRGMGVLQNYQEALHWYQKAATQGHADAQSHLGLMYSKGEGVLQSQKEAVKWLRRAAGQGHSKAQYHLGTMYYYGKGTLRNNNIAYSWFLLANHNGEEVNLSKFKMNTDINKSQQIAKICLETNYRICE</sequence>
<protein>
    <submittedName>
        <fullName evidence="2">Tetratricopeptide repeat protein</fullName>
    </submittedName>
</protein>
<dbReference type="InterPro" id="IPR011990">
    <property type="entry name" value="TPR-like_helical_dom_sf"/>
</dbReference>